<comment type="caution">
    <text evidence="12">The sequence shown here is derived from an EMBL/GenBank/DDBJ whole genome shotgun (WGS) entry which is preliminary data.</text>
</comment>
<protein>
    <recommendedName>
        <fullName evidence="3">Signal recognition particle receptor subunit beta</fullName>
    </recommendedName>
</protein>
<evidence type="ECO:0000256" key="6">
    <source>
        <dbReference type="ARBA" id="ARBA00022824"/>
    </source>
</evidence>
<comment type="similarity">
    <text evidence="2">Belongs to the SRP receptor beta subunit family.</text>
</comment>
<evidence type="ECO:0000256" key="1">
    <source>
        <dbReference type="ARBA" id="ARBA00004389"/>
    </source>
</evidence>
<gene>
    <name evidence="12" type="ORF">DEBURN_LOCUS240</name>
</gene>
<reference evidence="12" key="1">
    <citation type="submission" date="2021-06" db="EMBL/GenBank/DDBJ databases">
        <authorList>
            <person name="Kallberg Y."/>
            <person name="Tangrot J."/>
            <person name="Rosling A."/>
        </authorList>
    </citation>
    <scope>NUCLEOTIDE SEQUENCE</scope>
    <source>
        <strain evidence="12">AZ414A</strain>
    </source>
</reference>
<evidence type="ECO:0000256" key="7">
    <source>
        <dbReference type="ARBA" id="ARBA00022989"/>
    </source>
</evidence>
<dbReference type="CDD" id="cd04105">
    <property type="entry name" value="SR_beta"/>
    <property type="match status" value="1"/>
</dbReference>
<dbReference type="Proteomes" id="UP000789706">
    <property type="component" value="Unassembled WGS sequence"/>
</dbReference>
<evidence type="ECO:0000256" key="10">
    <source>
        <dbReference type="ARBA" id="ARBA00023170"/>
    </source>
</evidence>
<dbReference type="InterPro" id="IPR019009">
    <property type="entry name" value="SRP_receptor_beta_su"/>
</dbReference>
<proteinExistence type="inferred from homology"/>
<name>A0A9N8YHX6_9GLOM</name>
<dbReference type="Gene3D" id="3.40.50.300">
    <property type="entry name" value="P-loop containing nucleotide triphosphate hydrolases"/>
    <property type="match status" value="1"/>
</dbReference>
<feature type="transmembrane region" description="Helical" evidence="11">
    <location>
        <begin position="17"/>
        <end position="37"/>
    </location>
</feature>
<dbReference type="PANTHER" id="PTHR45909">
    <property type="entry name" value="ADP-RIBOSYLATION FACTOR-RELATED PROTEIN 1"/>
    <property type="match status" value="1"/>
</dbReference>
<keyword evidence="13" id="KW-1185">Reference proteome</keyword>
<evidence type="ECO:0000256" key="2">
    <source>
        <dbReference type="ARBA" id="ARBA00005619"/>
    </source>
</evidence>
<dbReference type="GO" id="GO:0005794">
    <property type="term" value="C:Golgi apparatus"/>
    <property type="evidence" value="ECO:0007669"/>
    <property type="project" value="TreeGrafter"/>
</dbReference>
<dbReference type="GO" id="GO:0043001">
    <property type="term" value="P:Golgi to plasma membrane protein transport"/>
    <property type="evidence" value="ECO:0007669"/>
    <property type="project" value="TreeGrafter"/>
</dbReference>
<keyword evidence="9 11" id="KW-0472">Membrane</keyword>
<dbReference type="SUPFAM" id="SSF52540">
    <property type="entry name" value="P-loop containing nucleoside triphosphate hydrolases"/>
    <property type="match status" value="1"/>
</dbReference>
<evidence type="ECO:0000313" key="13">
    <source>
        <dbReference type="Proteomes" id="UP000789706"/>
    </source>
</evidence>
<evidence type="ECO:0000256" key="9">
    <source>
        <dbReference type="ARBA" id="ARBA00023136"/>
    </source>
</evidence>
<keyword evidence="4 11" id="KW-0812">Transmembrane</keyword>
<dbReference type="InterPro" id="IPR027417">
    <property type="entry name" value="P-loop_NTPase"/>
</dbReference>
<keyword evidence="10" id="KW-0675">Receptor</keyword>
<dbReference type="Pfam" id="PF09439">
    <property type="entry name" value="SRPRB"/>
    <property type="match status" value="2"/>
</dbReference>
<dbReference type="PANTHER" id="PTHR45909:SF1">
    <property type="entry name" value="ADP-RIBOSYLATION FACTOR-RELATED PROTEIN 1"/>
    <property type="match status" value="1"/>
</dbReference>
<dbReference type="OrthoDB" id="41266at2759"/>
<dbReference type="GO" id="GO:0005789">
    <property type="term" value="C:endoplasmic reticulum membrane"/>
    <property type="evidence" value="ECO:0007669"/>
    <property type="project" value="UniProtKB-SubCell"/>
</dbReference>
<dbReference type="EMBL" id="CAJVPK010000006">
    <property type="protein sequence ID" value="CAG8432916.1"/>
    <property type="molecule type" value="Genomic_DNA"/>
</dbReference>
<dbReference type="GO" id="GO:0006886">
    <property type="term" value="P:intracellular protein transport"/>
    <property type="evidence" value="ECO:0007669"/>
    <property type="project" value="TreeGrafter"/>
</dbReference>
<dbReference type="GO" id="GO:0034067">
    <property type="term" value="P:protein localization to Golgi apparatus"/>
    <property type="evidence" value="ECO:0007669"/>
    <property type="project" value="TreeGrafter"/>
</dbReference>
<keyword evidence="6" id="KW-0256">Endoplasmic reticulum</keyword>
<evidence type="ECO:0000256" key="3">
    <source>
        <dbReference type="ARBA" id="ARBA00020256"/>
    </source>
</evidence>
<evidence type="ECO:0000313" key="12">
    <source>
        <dbReference type="EMBL" id="CAG8432916.1"/>
    </source>
</evidence>
<keyword evidence="5" id="KW-0547">Nucleotide-binding</keyword>
<sequence>MEQSYLDYLKNLEIEQLIWTIIALFVVTIFIVFINLFTNRTKKDTFLILGQSDSGKTLLYVKLRYKQSTQTHTSMKENEGYIMIEDNGKPLIKEPIHIVDVPGHEKLRFKFLDFVPITRGIIFLIDSSTCVKNDISKRKIPILIACNKSDLITALPPERIQPILENEINRLRSTRTAALDHQDSSEDVEFLGYENNDFKFEHLENEMQFEKCSVENEEFKEIKEWIAKIFHNRK</sequence>
<comment type="subcellular location">
    <subcellularLocation>
        <location evidence="1">Endoplasmic reticulum membrane</location>
        <topology evidence="1">Single-pass membrane protein</topology>
    </subcellularLocation>
</comment>
<evidence type="ECO:0000256" key="11">
    <source>
        <dbReference type="SAM" id="Phobius"/>
    </source>
</evidence>
<dbReference type="InterPro" id="IPR024156">
    <property type="entry name" value="Small_GTPase_ARF"/>
</dbReference>
<dbReference type="GO" id="GO:0003924">
    <property type="term" value="F:GTPase activity"/>
    <property type="evidence" value="ECO:0007669"/>
    <property type="project" value="TreeGrafter"/>
</dbReference>
<accession>A0A9N8YHX6</accession>
<organism evidence="12 13">
    <name type="scientific">Diversispora eburnea</name>
    <dbReference type="NCBI Taxonomy" id="1213867"/>
    <lineage>
        <taxon>Eukaryota</taxon>
        <taxon>Fungi</taxon>
        <taxon>Fungi incertae sedis</taxon>
        <taxon>Mucoromycota</taxon>
        <taxon>Glomeromycotina</taxon>
        <taxon>Glomeromycetes</taxon>
        <taxon>Diversisporales</taxon>
        <taxon>Diversisporaceae</taxon>
        <taxon>Diversispora</taxon>
    </lineage>
</organism>
<evidence type="ECO:0000256" key="4">
    <source>
        <dbReference type="ARBA" id="ARBA00022692"/>
    </source>
</evidence>
<evidence type="ECO:0000256" key="5">
    <source>
        <dbReference type="ARBA" id="ARBA00022741"/>
    </source>
</evidence>
<dbReference type="AlphaFoldDB" id="A0A9N8YHX6"/>
<keyword evidence="7 11" id="KW-1133">Transmembrane helix</keyword>
<dbReference type="GO" id="GO:0005525">
    <property type="term" value="F:GTP binding"/>
    <property type="evidence" value="ECO:0007669"/>
    <property type="project" value="UniProtKB-KW"/>
</dbReference>
<evidence type="ECO:0000256" key="8">
    <source>
        <dbReference type="ARBA" id="ARBA00023134"/>
    </source>
</evidence>
<keyword evidence="8" id="KW-0342">GTP-binding</keyword>